<name>A0A2J6RD08_HYAVF</name>
<proteinExistence type="predicted"/>
<evidence type="ECO:0000313" key="2">
    <source>
        <dbReference type="EMBL" id="PMD36389.1"/>
    </source>
</evidence>
<dbReference type="EMBL" id="KZ613951">
    <property type="protein sequence ID" value="PMD36389.1"/>
    <property type="molecule type" value="Genomic_DNA"/>
</dbReference>
<evidence type="ECO:0000313" key="3">
    <source>
        <dbReference type="Proteomes" id="UP000235786"/>
    </source>
</evidence>
<gene>
    <name evidence="2" type="ORF">L207DRAFT_434476</name>
</gene>
<dbReference type="STRING" id="1149755.A0A2J6RD08"/>
<dbReference type="Proteomes" id="UP000235786">
    <property type="component" value="Unassembled WGS sequence"/>
</dbReference>
<accession>A0A2J6RD08</accession>
<reference evidence="2 3" key="1">
    <citation type="submission" date="2016-04" db="EMBL/GenBank/DDBJ databases">
        <title>A degradative enzymes factory behind the ericoid mycorrhizal symbiosis.</title>
        <authorList>
            <consortium name="DOE Joint Genome Institute"/>
            <person name="Martino E."/>
            <person name="Morin E."/>
            <person name="Grelet G."/>
            <person name="Kuo A."/>
            <person name="Kohler A."/>
            <person name="Daghino S."/>
            <person name="Barry K."/>
            <person name="Choi C."/>
            <person name="Cichocki N."/>
            <person name="Clum A."/>
            <person name="Copeland A."/>
            <person name="Hainaut M."/>
            <person name="Haridas S."/>
            <person name="Labutti K."/>
            <person name="Lindquist E."/>
            <person name="Lipzen A."/>
            <person name="Khouja H.-R."/>
            <person name="Murat C."/>
            <person name="Ohm R."/>
            <person name="Olson A."/>
            <person name="Spatafora J."/>
            <person name="Veneault-Fourrey C."/>
            <person name="Henrissat B."/>
            <person name="Grigoriev I."/>
            <person name="Martin F."/>
            <person name="Perotto S."/>
        </authorList>
    </citation>
    <scope>NUCLEOTIDE SEQUENCE [LARGE SCALE GENOMIC DNA]</scope>
    <source>
        <strain evidence="2 3">F</strain>
    </source>
</reference>
<evidence type="ECO:0000256" key="1">
    <source>
        <dbReference type="SAM" id="MobiDB-lite"/>
    </source>
</evidence>
<dbReference type="OrthoDB" id="2522565at2759"/>
<sequence length="449" mass="50787">MLAKRPNLLPAFVGLVLVILFIFSTTKSYHEKLASISFWGGPGGVGQSPVYSNRNPASPPKTHNELSSVSRNDGQYWTIDFLGAATINPNILPHPNKTDVWIVVAQRMEPPKTPFIGQWSVEITCEAKFHRGALRCVDKPEILPISATRGGKCEGKIMILNMNVGPHDARVFYGPESPYIIYGSNSQFTCFGQWMQDFRALINWPVLIWLDTADTGYLIGKELQRPNFGPLEKNWFVFWDTSGDMYLHHDISPKRSFVKMEKDGTIGDDLAPLVASNDEKCMAAYMPVLVQDEDLHQGTNSLAIVLCRRADRDCNTEANTYIMHIYQQKLWHGFHSVYEPYVMLIHNKAPFGIYGLTKKPFWIRGRGGPGRGRIPQFYNAESRKSWDQTEMIYITSMNWRDEGQRYVGYLDDVLMLGFGIEDQRSAGMDVVAGDLLKDLGLCAELQGKF</sequence>
<protein>
    <submittedName>
        <fullName evidence="2">Uncharacterized protein</fullName>
    </submittedName>
</protein>
<feature type="region of interest" description="Disordered" evidence="1">
    <location>
        <begin position="49"/>
        <end position="68"/>
    </location>
</feature>
<organism evidence="2 3">
    <name type="scientific">Hyaloscypha variabilis (strain UAMH 11265 / GT02V1 / F)</name>
    <name type="common">Meliniomyces variabilis</name>
    <dbReference type="NCBI Taxonomy" id="1149755"/>
    <lineage>
        <taxon>Eukaryota</taxon>
        <taxon>Fungi</taxon>
        <taxon>Dikarya</taxon>
        <taxon>Ascomycota</taxon>
        <taxon>Pezizomycotina</taxon>
        <taxon>Leotiomycetes</taxon>
        <taxon>Helotiales</taxon>
        <taxon>Hyaloscyphaceae</taxon>
        <taxon>Hyaloscypha</taxon>
        <taxon>Hyaloscypha variabilis</taxon>
    </lineage>
</organism>
<dbReference type="AlphaFoldDB" id="A0A2J6RD08"/>
<keyword evidence="3" id="KW-1185">Reference proteome</keyword>